<dbReference type="Proteomes" id="UP000765160">
    <property type="component" value="Unassembled WGS sequence"/>
</dbReference>
<dbReference type="Gene3D" id="3.30.540.10">
    <property type="entry name" value="Fructose-1,6-Bisphosphatase, subunit A, domain 1"/>
    <property type="match status" value="1"/>
</dbReference>
<comment type="similarity">
    <text evidence="1">Belongs to the inositol monophosphatase superfamily.</text>
</comment>
<keyword evidence="6" id="KW-1185">Reference proteome</keyword>
<keyword evidence="3" id="KW-0378">Hydrolase</keyword>
<dbReference type="EMBL" id="JAAVTX010000007">
    <property type="protein sequence ID" value="NKE47999.1"/>
    <property type="molecule type" value="Genomic_DNA"/>
</dbReference>
<sequence length="284" mass="30716">MRKEAEMPEPQPDAALLEEMERTAVTLADLAGARIAAALGQVLSVRYKPGESAHAFRDPVSEVDQDVEKLIRTLVGERFVGHDILGEESEERPGRGHDIVWAIDPIDGTTNFVNGFPLFAASIGVLWRGRPVVGAVWCSTSHALRPGVYHAREGGRLRFDSQPLELTPNPQVRRRLAGTGAPDDPSRLPYDLRRTGSAAVECAFLAAGLLGVSRFQTPNVWDVAGGIPLVRAAGGQVLVRGEEDWEAFDGFLDPAAPQRDLRSWNRAVLLGEAGAIAAMRSAGW</sequence>
<dbReference type="PROSITE" id="PS00630">
    <property type="entry name" value="IMP_2"/>
    <property type="match status" value="1"/>
</dbReference>
<dbReference type="InterPro" id="IPR020583">
    <property type="entry name" value="Inositol_monoP_metal-BS"/>
</dbReference>
<gene>
    <name evidence="5" type="ORF">HB662_24695</name>
</gene>
<proteinExistence type="inferred from homology"/>
<dbReference type="Pfam" id="PF00459">
    <property type="entry name" value="Inositol_P"/>
    <property type="match status" value="1"/>
</dbReference>
<reference evidence="5 6" key="1">
    <citation type="submission" date="2020-03" db="EMBL/GenBank/DDBJ databases">
        <title>Roseomonas selenitidurans sp. nov. isolated from soil.</title>
        <authorList>
            <person name="Liu H."/>
        </authorList>
    </citation>
    <scope>NUCLEOTIDE SEQUENCE [LARGE SCALE GENOMIC DNA]</scope>
    <source>
        <strain evidence="5 6">JCM 15073</strain>
    </source>
</reference>
<evidence type="ECO:0000256" key="2">
    <source>
        <dbReference type="ARBA" id="ARBA00022723"/>
    </source>
</evidence>
<dbReference type="InterPro" id="IPR000760">
    <property type="entry name" value="Inositol_monophosphatase-like"/>
</dbReference>
<dbReference type="Gene3D" id="3.40.190.80">
    <property type="match status" value="1"/>
</dbReference>
<dbReference type="PROSITE" id="PS00629">
    <property type="entry name" value="IMP_1"/>
    <property type="match status" value="1"/>
</dbReference>
<protein>
    <submittedName>
        <fullName evidence="5">Inositol monophosphatase</fullName>
    </submittedName>
</protein>
<keyword evidence="4" id="KW-0460">Magnesium</keyword>
<evidence type="ECO:0000313" key="5">
    <source>
        <dbReference type="EMBL" id="NKE47999.1"/>
    </source>
</evidence>
<evidence type="ECO:0000256" key="4">
    <source>
        <dbReference type="ARBA" id="ARBA00022842"/>
    </source>
</evidence>
<dbReference type="PANTHER" id="PTHR20854">
    <property type="entry name" value="INOSITOL MONOPHOSPHATASE"/>
    <property type="match status" value="1"/>
</dbReference>
<accession>A0ABX1F6Y3</accession>
<dbReference type="SUPFAM" id="SSF56655">
    <property type="entry name" value="Carbohydrate phosphatase"/>
    <property type="match status" value="1"/>
</dbReference>
<name>A0ABX1F6Y3_9PROT</name>
<dbReference type="InterPro" id="IPR020550">
    <property type="entry name" value="Inositol_monophosphatase_CS"/>
</dbReference>
<evidence type="ECO:0000313" key="6">
    <source>
        <dbReference type="Proteomes" id="UP000765160"/>
    </source>
</evidence>
<keyword evidence="2" id="KW-0479">Metal-binding</keyword>
<evidence type="ECO:0000256" key="3">
    <source>
        <dbReference type="ARBA" id="ARBA00022801"/>
    </source>
</evidence>
<evidence type="ECO:0000256" key="1">
    <source>
        <dbReference type="ARBA" id="ARBA00009759"/>
    </source>
</evidence>
<organism evidence="5 6">
    <name type="scientific">Falsiroseomonas frigidaquae</name>
    <dbReference type="NCBI Taxonomy" id="487318"/>
    <lineage>
        <taxon>Bacteria</taxon>
        <taxon>Pseudomonadati</taxon>
        <taxon>Pseudomonadota</taxon>
        <taxon>Alphaproteobacteria</taxon>
        <taxon>Acetobacterales</taxon>
        <taxon>Roseomonadaceae</taxon>
        <taxon>Falsiroseomonas</taxon>
    </lineage>
</organism>
<dbReference type="PRINTS" id="PR00377">
    <property type="entry name" value="IMPHPHTASES"/>
</dbReference>
<comment type="caution">
    <text evidence="5">The sequence shown here is derived from an EMBL/GenBank/DDBJ whole genome shotgun (WGS) entry which is preliminary data.</text>
</comment>
<dbReference type="PANTHER" id="PTHR20854:SF4">
    <property type="entry name" value="INOSITOL-1-MONOPHOSPHATASE-RELATED"/>
    <property type="match status" value="1"/>
</dbReference>